<dbReference type="AlphaFoldDB" id="A0A949JUC5"/>
<comment type="caution">
    <text evidence="1">The sequence shown here is derived from an EMBL/GenBank/DDBJ whole genome shotgun (WGS) entry which is preliminary data.</text>
</comment>
<gene>
    <name evidence="1" type="ORF">KTH89_01935</name>
</gene>
<keyword evidence="2" id="KW-1185">Reference proteome</keyword>
<dbReference type="Pfam" id="PF19749">
    <property type="entry name" value="DUF6236"/>
    <property type="match status" value="1"/>
</dbReference>
<proteinExistence type="predicted"/>
<sequence>MRSILYYPDINMKDQSWLRNAVLYWDKVSSIVPEEDKTIVLSPEICELMEQDYYRPMYPSSLFASEFLPDFEEEVIERLSAPDRLPDLRSNKLISSAKSASCGTDKLLSDTEYGRYYIHEDKLPWHELPVMLHHEKTNRKLYDFMCERNLLKRDGTGNWYVLDEKTARLYMSLLAKYLAKAESVRTGHFIAVGTDRPVNLSYAYEKESSSPENGSWCLDCVMQNILPTPGKGVPLKKILSFRRRYRDELLQFRQELDSFENSLKTCGDVQEIQRFSESFREKIELETGKLTRIMHQSGMEAVLTTAKSLIELDQSTVPAILSAMAIGSRSRVLSAASYGMIKITAGRLNLRRQRKEILSASGFAYLYHANTKKIISAQS</sequence>
<organism evidence="1 2">
    <name type="scientific">Diplocloster agilis</name>
    <dbReference type="NCBI Taxonomy" id="2850323"/>
    <lineage>
        <taxon>Bacteria</taxon>
        <taxon>Bacillati</taxon>
        <taxon>Bacillota</taxon>
        <taxon>Clostridia</taxon>
        <taxon>Lachnospirales</taxon>
        <taxon>Lachnospiraceae</taxon>
        <taxon>Diplocloster</taxon>
    </lineage>
</organism>
<accession>A0A949JUC5</accession>
<dbReference type="EMBL" id="JAHQCW010000002">
    <property type="protein sequence ID" value="MBU9735275.1"/>
    <property type="molecule type" value="Genomic_DNA"/>
</dbReference>
<evidence type="ECO:0000313" key="1">
    <source>
        <dbReference type="EMBL" id="MBU9735275.1"/>
    </source>
</evidence>
<dbReference type="RefSeq" id="WP_238720431.1">
    <property type="nucleotide sequence ID" value="NZ_JAHQCW010000002.1"/>
</dbReference>
<evidence type="ECO:0000313" key="2">
    <source>
        <dbReference type="Proteomes" id="UP000712157"/>
    </source>
</evidence>
<dbReference type="InterPro" id="IPR046203">
    <property type="entry name" value="DUF6236"/>
</dbReference>
<reference evidence="1" key="1">
    <citation type="submission" date="2021-06" db="EMBL/GenBank/DDBJ databases">
        <title>Description of novel taxa of the family Lachnospiraceae.</title>
        <authorList>
            <person name="Chaplin A.V."/>
            <person name="Sokolova S.R."/>
            <person name="Pikina A.P."/>
            <person name="Korzhanova M."/>
            <person name="Belova V."/>
            <person name="Korostin D."/>
            <person name="Efimov B.A."/>
        </authorList>
    </citation>
    <scope>NUCLEOTIDE SEQUENCE</scope>
    <source>
        <strain evidence="1">ASD5720</strain>
    </source>
</reference>
<protein>
    <submittedName>
        <fullName evidence="1">Uncharacterized protein</fullName>
    </submittedName>
</protein>
<dbReference type="Proteomes" id="UP000712157">
    <property type="component" value="Unassembled WGS sequence"/>
</dbReference>
<name>A0A949JUC5_9FIRM</name>